<comment type="caution">
    <text evidence="2">The sequence shown here is derived from an EMBL/GenBank/DDBJ whole genome shotgun (WGS) entry which is preliminary data.</text>
</comment>
<name>A0A9Q4GHF8_9EURY</name>
<gene>
    <name evidence="2" type="ORF">EGH25_05210</name>
</gene>
<feature type="transmembrane region" description="Helical" evidence="1">
    <location>
        <begin position="32"/>
        <end position="51"/>
    </location>
</feature>
<proteinExistence type="predicted"/>
<dbReference type="AlphaFoldDB" id="A0A9Q4GHF8"/>
<keyword evidence="3" id="KW-1185">Reference proteome</keyword>
<feature type="transmembrane region" description="Helical" evidence="1">
    <location>
        <begin position="58"/>
        <end position="79"/>
    </location>
</feature>
<keyword evidence="1" id="KW-0472">Membrane</keyword>
<feature type="transmembrane region" description="Helical" evidence="1">
    <location>
        <begin position="85"/>
        <end position="107"/>
    </location>
</feature>
<dbReference type="EMBL" id="RKLV01000004">
    <property type="protein sequence ID" value="MCX2818750.1"/>
    <property type="molecule type" value="Genomic_DNA"/>
</dbReference>
<keyword evidence="1" id="KW-1133">Transmembrane helix</keyword>
<organism evidence="2 3">
    <name type="scientific">Halorutilus salinus</name>
    <dbReference type="NCBI Taxonomy" id="2487751"/>
    <lineage>
        <taxon>Archaea</taxon>
        <taxon>Methanobacteriati</taxon>
        <taxon>Methanobacteriota</taxon>
        <taxon>Stenosarchaea group</taxon>
        <taxon>Halobacteria</taxon>
        <taxon>Halorutilales</taxon>
        <taxon>Halorutilaceae</taxon>
        <taxon>Halorutilus</taxon>
    </lineage>
</organism>
<feature type="transmembrane region" description="Helical" evidence="1">
    <location>
        <begin position="201"/>
        <end position="223"/>
    </location>
</feature>
<evidence type="ECO:0000313" key="3">
    <source>
        <dbReference type="Proteomes" id="UP001149411"/>
    </source>
</evidence>
<dbReference type="Pfam" id="PF24363">
    <property type="entry name" value="DUF7519"/>
    <property type="match status" value="1"/>
</dbReference>
<evidence type="ECO:0000313" key="2">
    <source>
        <dbReference type="EMBL" id="MCX2818750.1"/>
    </source>
</evidence>
<accession>A0A9Q4GHF8</accession>
<dbReference type="RefSeq" id="WP_266086591.1">
    <property type="nucleotide sequence ID" value="NZ_RKLV01000004.1"/>
</dbReference>
<keyword evidence="1" id="KW-0812">Transmembrane</keyword>
<dbReference type="InterPro" id="IPR055941">
    <property type="entry name" value="DUF7519"/>
</dbReference>
<protein>
    <submittedName>
        <fullName evidence="2">Uncharacterized protein</fullName>
    </submittedName>
</protein>
<dbReference type="Proteomes" id="UP001149411">
    <property type="component" value="Unassembled WGS sequence"/>
</dbReference>
<feature type="transmembrane region" description="Helical" evidence="1">
    <location>
        <begin position="7"/>
        <end position="26"/>
    </location>
</feature>
<feature type="transmembrane region" description="Helical" evidence="1">
    <location>
        <begin position="176"/>
        <end position="195"/>
    </location>
</feature>
<evidence type="ECO:0000256" key="1">
    <source>
        <dbReference type="SAM" id="Phobius"/>
    </source>
</evidence>
<reference evidence="2" key="1">
    <citation type="submission" date="2022-09" db="EMBL/GenBank/DDBJ databases">
        <title>Haloadaptaus new haloarchaeum isolated from saline soil.</title>
        <authorList>
            <person name="Duran-Viseras A."/>
            <person name="Sanchez-Porro C."/>
            <person name="Ventosa A."/>
        </authorList>
    </citation>
    <scope>NUCLEOTIDE SEQUENCE</scope>
    <source>
        <strain evidence="2">F3-133</strain>
    </source>
</reference>
<sequence>MTERPTVVSGVLAVVAGVAGTVAVAQTTPLRLAVAVAGAGLVVFTLGVVAARSRSRGLGILVALTGLAGAGGGTAYGATVASEQLHLAVVAPGLVGTFLAALGVAPLRGSGSRRFTKIACWLVFLGPVLSAGMEYGSAVQVLTATVAAALVWDLGENSVSLGRQVGRDARTFWNETVHGFGALLMGGVAAGAVYVSQGYSVGSSSLEAVVFLLVSVVLLVVFLHR</sequence>